<keyword evidence="2" id="KW-1185">Reference proteome</keyword>
<dbReference type="PROSITE" id="PS51257">
    <property type="entry name" value="PROKAR_LIPOPROTEIN"/>
    <property type="match status" value="1"/>
</dbReference>
<dbReference type="AlphaFoldDB" id="J0D1V1"/>
<protein>
    <submittedName>
        <fullName evidence="1">Uncharacterized protein</fullName>
    </submittedName>
</protein>
<name>J0D1V1_AURST</name>
<accession>J0D1V1</accession>
<organism evidence="1 2">
    <name type="scientific">Auricularia subglabra (strain TFB-10046 / SS5)</name>
    <name type="common">White-rot fungus</name>
    <name type="synonym">Auricularia delicata (strain TFB10046)</name>
    <dbReference type="NCBI Taxonomy" id="717982"/>
    <lineage>
        <taxon>Eukaryota</taxon>
        <taxon>Fungi</taxon>
        <taxon>Dikarya</taxon>
        <taxon>Basidiomycota</taxon>
        <taxon>Agaricomycotina</taxon>
        <taxon>Agaricomycetes</taxon>
        <taxon>Auriculariales</taxon>
        <taxon>Auriculariaceae</taxon>
        <taxon>Auricularia</taxon>
    </lineage>
</organism>
<dbReference type="EMBL" id="JH687805">
    <property type="protein sequence ID" value="EJD40140.1"/>
    <property type="molecule type" value="Genomic_DNA"/>
</dbReference>
<evidence type="ECO:0000313" key="2">
    <source>
        <dbReference type="Proteomes" id="UP000006514"/>
    </source>
</evidence>
<sequence>MLMQKSYPIRTRNSSSFVINGSFSCSDCTIEARAVIVDRQRELILLVYDEMLAMYTLPRSRSNDLDDLMRSPLAAAEAKSGLHCARLPLPRMSKRTVVPNDGNWKDAQASVVYTGGETTAPFMMSFHTEWKRHKSSYPTGYQLVTHWFCGYIDDENVDRSSRLGSRPPYTLLSLQEALSHLQDRDKDACKALSIFNKMLTGIKSVFGVPPWER</sequence>
<reference evidence="2" key="1">
    <citation type="journal article" date="2012" name="Science">
        <title>The Paleozoic origin of enzymatic lignin decomposition reconstructed from 31 fungal genomes.</title>
        <authorList>
            <person name="Floudas D."/>
            <person name="Binder M."/>
            <person name="Riley R."/>
            <person name="Barry K."/>
            <person name="Blanchette R.A."/>
            <person name="Henrissat B."/>
            <person name="Martinez A.T."/>
            <person name="Otillar R."/>
            <person name="Spatafora J.W."/>
            <person name="Yadav J.S."/>
            <person name="Aerts A."/>
            <person name="Benoit I."/>
            <person name="Boyd A."/>
            <person name="Carlson A."/>
            <person name="Copeland A."/>
            <person name="Coutinho P.M."/>
            <person name="de Vries R.P."/>
            <person name="Ferreira P."/>
            <person name="Findley K."/>
            <person name="Foster B."/>
            <person name="Gaskell J."/>
            <person name="Glotzer D."/>
            <person name="Gorecki P."/>
            <person name="Heitman J."/>
            <person name="Hesse C."/>
            <person name="Hori C."/>
            <person name="Igarashi K."/>
            <person name="Jurgens J.A."/>
            <person name="Kallen N."/>
            <person name="Kersten P."/>
            <person name="Kohler A."/>
            <person name="Kuees U."/>
            <person name="Kumar T.K.A."/>
            <person name="Kuo A."/>
            <person name="LaButti K."/>
            <person name="Larrondo L.F."/>
            <person name="Lindquist E."/>
            <person name="Ling A."/>
            <person name="Lombard V."/>
            <person name="Lucas S."/>
            <person name="Lundell T."/>
            <person name="Martin R."/>
            <person name="McLaughlin D.J."/>
            <person name="Morgenstern I."/>
            <person name="Morin E."/>
            <person name="Murat C."/>
            <person name="Nagy L.G."/>
            <person name="Nolan M."/>
            <person name="Ohm R.A."/>
            <person name="Patyshakuliyeva A."/>
            <person name="Rokas A."/>
            <person name="Ruiz-Duenas F.J."/>
            <person name="Sabat G."/>
            <person name="Salamov A."/>
            <person name="Samejima M."/>
            <person name="Schmutz J."/>
            <person name="Slot J.C."/>
            <person name="St John F."/>
            <person name="Stenlid J."/>
            <person name="Sun H."/>
            <person name="Sun S."/>
            <person name="Syed K."/>
            <person name="Tsang A."/>
            <person name="Wiebenga A."/>
            <person name="Young D."/>
            <person name="Pisabarro A."/>
            <person name="Eastwood D.C."/>
            <person name="Martin F."/>
            <person name="Cullen D."/>
            <person name="Grigoriev I.V."/>
            <person name="Hibbett D.S."/>
        </authorList>
    </citation>
    <scope>NUCLEOTIDE SEQUENCE [LARGE SCALE GENOMIC DNA]</scope>
    <source>
        <strain evidence="2">TFB10046</strain>
    </source>
</reference>
<dbReference type="InParanoid" id="J0D1V1"/>
<dbReference type="OrthoDB" id="10259236at2759"/>
<evidence type="ECO:0000313" key="1">
    <source>
        <dbReference type="EMBL" id="EJD40140.1"/>
    </source>
</evidence>
<dbReference type="KEGG" id="adl:AURDEDRAFT_115947"/>
<gene>
    <name evidence="1" type="ORF">AURDEDRAFT_115947</name>
</gene>
<proteinExistence type="predicted"/>
<dbReference type="Proteomes" id="UP000006514">
    <property type="component" value="Unassembled WGS sequence"/>
</dbReference>